<feature type="region of interest" description="Disordered" evidence="1">
    <location>
        <begin position="37"/>
        <end position="73"/>
    </location>
</feature>
<evidence type="ECO:0000313" key="3">
    <source>
        <dbReference type="Proteomes" id="UP000594008"/>
    </source>
</evidence>
<reference evidence="2 3" key="1">
    <citation type="submission" date="2020-10" db="EMBL/GenBank/DDBJ databases">
        <title>Streptomyces chromofuscus complate genome analysis.</title>
        <authorList>
            <person name="Anwar N."/>
        </authorList>
    </citation>
    <scope>NUCLEOTIDE SEQUENCE [LARGE SCALE GENOMIC DNA]</scope>
    <source>
        <strain evidence="2 3">DSM 40273</strain>
    </source>
</reference>
<protein>
    <recommendedName>
        <fullName evidence="4">Secreted protein</fullName>
    </recommendedName>
</protein>
<gene>
    <name evidence="2" type="ORF">IPT68_15985</name>
</gene>
<accession>A0A7M2THR1</accession>
<keyword evidence="3" id="KW-1185">Reference proteome</keyword>
<organism evidence="2 3">
    <name type="scientific">Streptomyces chromofuscus</name>
    <dbReference type="NCBI Taxonomy" id="42881"/>
    <lineage>
        <taxon>Bacteria</taxon>
        <taxon>Bacillati</taxon>
        <taxon>Actinomycetota</taxon>
        <taxon>Actinomycetes</taxon>
        <taxon>Kitasatosporales</taxon>
        <taxon>Streptomycetaceae</taxon>
        <taxon>Streptomyces</taxon>
    </lineage>
</organism>
<dbReference type="RefSeq" id="WP_189700211.1">
    <property type="nucleotide sequence ID" value="NZ_BMTA01000017.1"/>
</dbReference>
<sequence>MPVPARRLPSWAWVSGLTVGAIAAVVVLTVQAEQGPRPAATATATRPSPSASASAAPTPSKPAPAAVPDGSGTGRRIVYSLGERRVWLVDASDSPRRTFTVWPGTVDPDPGTYTVGTRTDATTGSDGVEIEHVVYFAAKSGVNIAFSAAVDGSSPPPAAAGTQTGGIRMKSADGSALWTFGTAGTKVTVVK</sequence>
<evidence type="ECO:0008006" key="4">
    <source>
        <dbReference type="Google" id="ProtNLM"/>
    </source>
</evidence>
<proteinExistence type="predicted"/>
<dbReference type="AlphaFoldDB" id="A0A7M2THR1"/>
<dbReference type="KEGG" id="schf:IPT68_15985"/>
<feature type="compositionally biased region" description="Low complexity" evidence="1">
    <location>
        <begin position="37"/>
        <end position="66"/>
    </location>
</feature>
<name>A0A7M2THR1_STRCW</name>
<evidence type="ECO:0000313" key="2">
    <source>
        <dbReference type="EMBL" id="QOV47238.1"/>
    </source>
</evidence>
<dbReference type="Proteomes" id="UP000594008">
    <property type="component" value="Chromosome"/>
</dbReference>
<evidence type="ECO:0000256" key="1">
    <source>
        <dbReference type="SAM" id="MobiDB-lite"/>
    </source>
</evidence>
<dbReference type="EMBL" id="CP063374">
    <property type="protein sequence ID" value="QOV47238.1"/>
    <property type="molecule type" value="Genomic_DNA"/>
</dbReference>